<feature type="transmembrane region" description="Helical" evidence="2">
    <location>
        <begin position="255"/>
        <end position="277"/>
    </location>
</feature>
<feature type="region of interest" description="Disordered" evidence="1">
    <location>
        <begin position="494"/>
        <end position="542"/>
    </location>
</feature>
<comment type="caution">
    <text evidence="3">The sequence shown here is derived from an EMBL/GenBank/DDBJ whole genome shotgun (WGS) entry which is preliminary data.</text>
</comment>
<feature type="compositionally biased region" description="Low complexity" evidence="1">
    <location>
        <begin position="332"/>
        <end position="362"/>
    </location>
</feature>
<name>A0ABP9WFT4_9MICO</name>
<protein>
    <recommendedName>
        <fullName evidence="5">Conjugal transfer protein TrbL</fullName>
    </recommendedName>
</protein>
<feature type="transmembrane region" description="Helical" evidence="2">
    <location>
        <begin position="31"/>
        <end position="51"/>
    </location>
</feature>
<evidence type="ECO:0000256" key="1">
    <source>
        <dbReference type="SAM" id="MobiDB-lite"/>
    </source>
</evidence>
<dbReference type="RefSeq" id="WP_345378269.1">
    <property type="nucleotide sequence ID" value="NZ_BAABRR010000001.1"/>
</dbReference>
<keyword evidence="2" id="KW-0812">Transmembrane</keyword>
<evidence type="ECO:0000256" key="2">
    <source>
        <dbReference type="SAM" id="Phobius"/>
    </source>
</evidence>
<feature type="region of interest" description="Disordered" evidence="1">
    <location>
        <begin position="318"/>
        <end position="382"/>
    </location>
</feature>
<proteinExistence type="predicted"/>
<feature type="transmembrane region" description="Helical" evidence="2">
    <location>
        <begin position="71"/>
        <end position="92"/>
    </location>
</feature>
<evidence type="ECO:0000313" key="4">
    <source>
        <dbReference type="Proteomes" id="UP001426770"/>
    </source>
</evidence>
<feature type="compositionally biased region" description="Pro residues" evidence="1">
    <location>
        <begin position="444"/>
        <end position="457"/>
    </location>
</feature>
<feature type="transmembrane region" description="Helical" evidence="2">
    <location>
        <begin position="224"/>
        <end position="243"/>
    </location>
</feature>
<evidence type="ECO:0000313" key="3">
    <source>
        <dbReference type="EMBL" id="GAA5517976.1"/>
    </source>
</evidence>
<dbReference type="Proteomes" id="UP001426770">
    <property type="component" value="Unassembled WGS sequence"/>
</dbReference>
<reference evidence="3 4" key="1">
    <citation type="submission" date="2024-02" db="EMBL/GenBank/DDBJ databases">
        <title>Lysinimicrobium sediminis NBRC 112286.</title>
        <authorList>
            <person name="Ichikawa N."/>
            <person name="Katano-Makiyama Y."/>
            <person name="Hidaka K."/>
        </authorList>
    </citation>
    <scope>NUCLEOTIDE SEQUENCE [LARGE SCALE GENOMIC DNA]</scope>
    <source>
        <strain evidence="3 4">NBRC 112286</strain>
    </source>
</reference>
<keyword evidence="2" id="KW-0472">Membrane</keyword>
<feature type="region of interest" description="Disordered" evidence="1">
    <location>
        <begin position="418"/>
        <end position="481"/>
    </location>
</feature>
<keyword evidence="2" id="KW-1133">Transmembrane helix</keyword>
<evidence type="ECO:0008006" key="5">
    <source>
        <dbReference type="Google" id="ProtNLM"/>
    </source>
</evidence>
<dbReference type="EMBL" id="BAABRR010000001">
    <property type="protein sequence ID" value="GAA5517976.1"/>
    <property type="molecule type" value="Genomic_DNA"/>
</dbReference>
<organism evidence="3 4">
    <name type="scientific">Demequina sediminis</name>
    <dbReference type="NCBI Taxonomy" id="1930058"/>
    <lineage>
        <taxon>Bacteria</taxon>
        <taxon>Bacillati</taxon>
        <taxon>Actinomycetota</taxon>
        <taxon>Actinomycetes</taxon>
        <taxon>Micrococcales</taxon>
        <taxon>Demequinaceae</taxon>
        <taxon>Demequina</taxon>
    </lineage>
</organism>
<accession>A0ABP9WFT4</accession>
<gene>
    <name evidence="3" type="ORF">Lsed01_00393</name>
</gene>
<feature type="transmembrane region" description="Helical" evidence="2">
    <location>
        <begin position="104"/>
        <end position="124"/>
    </location>
</feature>
<feature type="transmembrane region" description="Helical" evidence="2">
    <location>
        <begin position="194"/>
        <end position="212"/>
    </location>
</feature>
<keyword evidence="4" id="KW-1185">Reference proteome</keyword>
<feature type="transmembrane region" description="Helical" evidence="2">
    <location>
        <begin position="161"/>
        <end position="187"/>
    </location>
</feature>
<feature type="compositionally biased region" description="Low complexity" evidence="1">
    <location>
        <begin position="495"/>
        <end position="536"/>
    </location>
</feature>
<sequence length="542" mass="54929">MASVCDIPVIAEVCNTVGEGTASLISAPFDWLASALAGAAAWIFEAVWAVFDTTTLVDVTQQHYLTVYNVLFGVAVFVMLIFFCLQLITGLVHRDPGALGRAAIGLGKSVLGSFIVITLTATLLEVTDQIAIGIVQATGNTMEGMGERLAMMMGGLVAVNIGAPGVGAIVTIFLAGLAVAAAAIVWFSLLIRKALLLVAIVFAPIALAGMTWDAPRGWVGKWAAFVLALIFSKLVLVVMFLVAINQTAAPIDLDLASISDPIAGVVVLLIAAFAPYMTYKFISFVGVDMYHAMSTEQEAKSALNRPIPVRAPAMPQAARSVLDGGGGGRGAGAAPPTTPGRTMPAAGAQTAMPAAEPAAASAAGGGSVTAGAGGSGAASGAGAAAGPVVAAVAATGVAKATATAGPKAGAAVGGAAAGHADSAIPNAPDSPGAPPAHVLRPRHCPAPPDPRPCPAHRPPFRHRRGHPSTNPPPCKGRLPWRSTTVPRRCASLRCSSPAWPSEASSSGCRCPRSSCWRSVSSRSSPRSTRAEPSSSRRAPRSG</sequence>
<feature type="compositionally biased region" description="Gly residues" evidence="1">
    <location>
        <begin position="363"/>
        <end position="379"/>
    </location>
</feature>